<dbReference type="InterPro" id="IPR010730">
    <property type="entry name" value="HET"/>
</dbReference>
<feature type="compositionally biased region" description="Low complexity" evidence="1">
    <location>
        <begin position="364"/>
        <end position="374"/>
    </location>
</feature>
<dbReference type="EnsemblFungi" id="MAPG_10017T0">
    <property type="protein sequence ID" value="MAPG_10017T0"/>
    <property type="gene ID" value="MAPG_10017"/>
</dbReference>
<reference evidence="4" key="3">
    <citation type="submission" date="2011-03" db="EMBL/GenBank/DDBJ databases">
        <title>Annotation of Magnaporthe poae ATCC 64411.</title>
        <authorList>
            <person name="Ma L.-J."/>
            <person name="Dead R."/>
            <person name="Young S.K."/>
            <person name="Zeng Q."/>
            <person name="Gargeya S."/>
            <person name="Fitzgerald M."/>
            <person name="Haas B."/>
            <person name="Abouelleil A."/>
            <person name="Alvarado L."/>
            <person name="Arachchi H.M."/>
            <person name="Berlin A."/>
            <person name="Brown A."/>
            <person name="Chapman S.B."/>
            <person name="Chen Z."/>
            <person name="Dunbar C."/>
            <person name="Freedman E."/>
            <person name="Gearin G."/>
            <person name="Gellesch M."/>
            <person name="Goldberg J."/>
            <person name="Griggs A."/>
            <person name="Gujja S."/>
            <person name="Heiman D."/>
            <person name="Howarth C."/>
            <person name="Larson L."/>
            <person name="Lui A."/>
            <person name="MacDonald P.J.P."/>
            <person name="Mehta T."/>
            <person name="Montmayeur A."/>
            <person name="Murphy C."/>
            <person name="Neiman D."/>
            <person name="Pearson M."/>
            <person name="Priest M."/>
            <person name="Roberts A."/>
            <person name="Saif S."/>
            <person name="Shea T."/>
            <person name="Shenoy N."/>
            <person name="Sisk P."/>
            <person name="Stolte C."/>
            <person name="Sykes S."/>
            <person name="Yandava C."/>
            <person name="Wortman J."/>
            <person name="Nusbaum C."/>
            <person name="Birren B."/>
        </authorList>
    </citation>
    <scope>NUCLEOTIDE SEQUENCE</scope>
    <source>
        <strain evidence="4">ATCC 64411</strain>
    </source>
</reference>
<feature type="compositionally biased region" description="Pro residues" evidence="1">
    <location>
        <begin position="508"/>
        <end position="520"/>
    </location>
</feature>
<feature type="domain" description="DUF6606" evidence="3">
    <location>
        <begin position="535"/>
        <end position="595"/>
    </location>
</feature>
<dbReference type="STRING" id="644358.A0A0C4EBH0"/>
<dbReference type="eggNOG" id="ENOG502R41Z">
    <property type="taxonomic scope" value="Eukaryota"/>
</dbReference>
<dbReference type="Pfam" id="PF06985">
    <property type="entry name" value="HET"/>
    <property type="match status" value="1"/>
</dbReference>
<feature type="region of interest" description="Disordered" evidence="1">
    <location>
        <begin position="491"/>
        <end position="533"/>
    </location>
</feature>
<feature type="region of interest" description="Disordered" evidence="1">
    <location>
        <begin position="324"/>
        <end position="416"/>
    </location>
</feature>
<evidence type="ECO:0000313" key="5">
    <source>
        <dbReference type="EnsemblFungi" id="MAPG_10017T0"/>
    </source>
</evidence>
<dbReference type="VEuPathDB" id="FungiDB:MAPG_10017"/>
<accession>A0A0C4EBH0</accession>
<reference evidence="5" key="4">
    <citation type="journal article" date="2015" name="G3 (Bethesda)">
        <title>Genome sequences of three phytopathogenic species of the Magnaporthaceae family of fungi.</title>
        <authorList>
            <person name="Okagaki L.H."/>
            <person name="Nunes C.C."/>
            <person name="Sailsbery J."/>
            <person name="Clay B."/>
            <person name="Brown D."/>
            <person name="John T."/>
            <person name="Oh Y."/>
            <person name="Young N."/>
            <person name="Fitzgerald M."/>
            <person name="Haas B.J."/>
            <person name="Zeng Q."/>
            <person name="Young S."/>
            <person name="Adiconis X."/>
            <person name="Fan L."/>
            <person name="Levin J.Z."/>
            <person name="Mitchell T.K."/>
            <person name="Okubara P.A."/>
            <person name="Farman M.L."/>
            <person name="Kohn L.M."/>
            <person name="Birren B."/>
            <person name="Ma L.-J."/>
            <person name="Dean R.A."/>
        </authorList>
    </citation>
    <scope>NUCLEOTIDE SEQUENCE</scope>
    <source>
        <strain evidence="5">ATCC 64411 / 73-15</strain>
    </source>
</reference>
<reference evidence="4" key="2">
    <citation type="submission" date="2010-05" db="EMBL/GenBank/DDBJ databases">
        <title>The Genome Sequence of Magnaporthe poae strain ATCC 64411.</title>
        <authorList>
            <consortium name="The Broad Institute Genome Sequencing Platform"/>
            <consortium name="Broad Institute Genome Sequencing Center for Infectious Disease"/>
            <person name="Ma L.-J."/>
            <person name="Dead R."/>
            <person name="Young S."/>
            <person name="Zeng Q."/>
            <person name="Koehrsen M."/>
            <person name="Alvarado L."/>
            <person name="Berlin A."/>
            <person name="Chapman S.B."/>
            <person name="Chen Z."/>
            <person name="Freedman E."/>
            <person name="Gellesch M."/>
            <person name="Goldberg J."/>
            <person name="Griggs A."/>
            <person name="Gujja S."/>
            <person name="Heilman E.R."/>
            <person name="Heiman D."/>
            <person name="Hepburn T."/>
            <person name="Howarth C."/>
            <person name="Jen D."/>
            <person name="Larson L."/>
            <person name="Mehta T."/>
            <person name="Neiman D."/>
            <person name="Pearson M."/>
            <person name="Roberts A."/>
            <person name="Saif S."/>
            <person name="Shea T."/>
            <person name="Shenoy N."/>
            <person name="Sisk P."/>
            <person name="Stolte C."/>
            <person name="Sykes S."/>
            <person name="Walk T."/>
            <person name="White J."/>
            <person name="Yandava C."/>
            <person name="Haas B."/>
            <person name="Nusbaum C."/>
            <person name="Birren B."/>
        </authorList>
    </citation>
    <scope>NUCLEOTIDE SEQUENCE</scope>
    <source>
        <strain evidence="4">ATCC 64411</strain>
    </source>
</reference>
<feature type="compositionally biased region" description="Basic and acidic residues" evidence="1">
    <location>
        <begin position="347"/>
        <end position="356"/>
    </location>
</feature>
<evidence type="ECO:0000313" key="6">
    <source>
        <dbReference type="Proteomes" id="UP000011715"/>
    </source>
</evidence>
<dbReference type="EMBL" id="ADBL01002569">
    <property type="status" value="NOT_ANNOTATED_CDS"/>
    <property type="molecule type" value="Genomic_DNA"/>
</dbReference>
<feature type="domain" description="DUF6606" evidence="3">
    <location>
        <begin position="29"/>
        <end position="251"/>
    </location>
</feature>
<organism evidence="5 6">
    <name type="scientific">Magnaporthiopsis poae (strain ATCC 64411 / 73-15)</name>
    <name type="common">Kentucky bluegrass fungus</name>
    <name type="synonym">Magnaporthe poae</name>
    <dbReference type="NCBI Taxonomy" id="644358"/>
    <lineage>
        <taxon>Eukaryota</taxon>
        <taxon>Fungi</taxon>
        <taxon>Dikarya</taxon>
        <taxon>Ascomycota</taxon>
        <taxon>Pezizomycotina</taxon>
        <taxon>Sordariomycetes</taxon>
        <taxon>Sordariomycetidae</taxon>
        <taxon>Magnaporthales</taxon>
        <taxon>Magnaporthaceae</taxon>
        <taxon>Magnaporthiopsis</taxon>
    </lineage>
</organism>
<dbReference type="InterPro" id="IPR046541">
    <property type="entry name" value="DUF6606"/>
</dbReference>
<protein>
    <submittedName>
        <fullName evidence="4 5">Uncharacterized protein</fullName>
    </submittedName>
</protein>
<name>A0A0C4EBH0_MAGP6</name>
<evidence type="ECO:0000256" key="1">
    <source>
        <dbReference type="SAM" id="MobiDB-lite"/>
    </source>
</evidence>
<sequence>MASSSIVSWPGEENGLPLIPTRDDRLYFVIRHIFLPPKLPNPLSNCYPDELLEVVHQGLARFRGCLNATQIPALDRCVRMVQCTMDVEKEARPPPALSADVRGRQIVNLEDNDCLAMPVYNQNAGLLITRVGADMLFEALELLAPDNVVGREGRLRRSFPSRAVVVARNRVIDPAFLQPFLKALGDLGLDAPNRPDSYTESEKPGNPRLVNDMVMGVLRGIGRSITDEHARIYKHSREEALMEVWSRSPQLLPQYRSSSPPLSVRRRATPPPPNIYGRGESYFSARLSPPPPLIIPENEGPFWHRPPLPPSQIMAPPFPRQIFPPPFVPEDETQSGRSSPPSPVHIGPEDEIRFWRDSPPLPPQLSASPFLLQSTPPPLQPQIIPEDDTQLGRRSPPSPVSITPEDETQFWGRPPPSPVPITEDEIQLWRRQPPLPLPITPENETQLRRSSPPLPPQFLAPPLPRQIISEDAAQSGRSSPASPFRIIPEEAPFRHSPPHSPPRFIVSHPPPRMALPPTTPPRTRRPSGIPNGETQFWRRSPLWLLTRVALQLTLHRSARQRKGEGGGSGYKNHAHLHGRPLYKAFMVFLMSCVLERAADEHMPHDLLFFMKAKLAVRVLKLGPAAVKEAWYGFPREVLRRVDDMLAERWDVTQSLDAKVLPLDGLSELNFVRDTQSTLGKLKEHLASIGQRRPAEALDDDVGVHNHPFRRIEMTDTPGDTFSGDEDLRCFELFAVGNWVENHTQLGNYGLGAADGKDDGAAVVRSQDTWSRGDCGGGGTDERGSEGLAHALFGGQSEDGSRWLRFVDNTFAKTFLAEGQAAVEECPQPSPPRLCGRCSALRLHDEGFEFLFSPLKKSDNCDLCKIIYPAVWPSGIASNRPVRVRREGTNLWADGENRPVLRLCAGPQWKGDDDGDGDDDDTIQIGLPQLLERRSNPMYDRLLRSWLQLCDDSHQSKFGCHTESQTALPTRVIDVGEDGNENPGLLRLVCTKTSDRGRYVALSHRWGKPGEETRRNCTFKVNLDQRRRRIDLAKLGKTFQDAVVITRAIGQRYLWIDSLCIVQDDDEDLEREFKRMETIFSLAYCVIAATAAEGPDTGFLKSRPPTRSVALPAPSSSSGPPLYICAAVDDFHGEVENANLNRRGWVLQERALARRTIHFSAGQTYWECGRGIHCESLSMLNNQEARFLGDPQFPKLALEQATADNARHRVFQAIFKTYSRLELTHATDRPNAIAGVERRLAQEMGSRVTFGVFDRVEYEYLHRSLLWRRAGDSLLQWINYPPRRHVVPTWSWMAHMGPIDYVHVAPPNKVEWNRDISLKITTSTAGPVELTAPVTAFTDEMLFNQHLLVLDTCRMADVRNLKCIVVGKELPSPSESQQLRGDEAYYILVVSPAAQTNDASIQYQRLGVATVHKAHLALDRGTERAHII</sequence>
<evidence type="ECO:0000259" key="3">
    <source>
        <dbReference type="Pfam" id="PF20255"/>
    </source>
</evidence>
<proteinExistence type="predicted"/>
<feature type="domain" description="Heterokaryon incompatibility" evidence="2">
    <location>
        <begin position="998"/>
        <end position="1148"/>
    </location>
</feature>
<reference evidence="6" key="1">
    <citation type="submission" date="2010-05" db="EMBL/GenBank/DDBJ databases">
        <title>The genome sequence of Magnaporthe poae strain ATCC 64411.</title>
        <authorList>
            <person name="Ma L.-J."/>
            <person name="Dead R."/>
            <person name="Young S."/>
            <person name="Zeng Q."/>
            <person name="Koehrsen M."/>
            <person name="Alvarado L."/>
            <person name="Berlin A."/>
            <person name="Chapman S.B."/>
            <person name="Chen Z."/>
            <person name="Freedman E."/>
            <person name="Gellesch M."/>
            <person name="Goldberg J."/>
            <person name="Griggs A."/>
            <person name="Gujja S."/>
            <person name="Heilman E.R."/>
            <person name="Heiman D."/>
            <person name="Hepburn T."/>
            <person name="Howarth C."/>
            <person name="Jen D."/>
            <person name="Larson L."/>
            <person name="Mehta T."/>
            <person name="Neiman D."/>
            <person name="Pearson M."/>
            <person name="Roberts A."/>
            <person name="Saif S."/>
            <person name="Shea T."/>
            <person name="Shenoy N."/>
            <person name="Sisk P."/>
            <person name="Stolte C."/>
            <person name="Sykes S."/>
            <person name="Walk T."/>
            <person name="White J."/>
            <person name="Yandava C."/>
            <person name="Haas B."/>
            <person name="Nusbaum C."/>
            <person name="Birren B."/>
        </authorList>
    </citation>
    <scope>NUCLEOTIDE SEQUENCE [LARGE SCALE GENOMIC DNA]</scope>
    <source>
        <strain evidence="6">ATCC 64411 / 73-15</strain>
    </source>
</reference>
<keyword evidence="6" id="KW-1185">Reference proteome</keyword>
<dbReference type="PANTHER" id="PTHR33112:SF10">
    <property type="entry name" value="TOL"/>
    <property type="match status" value="1"/>
</dbReference>
<gene>
    <name evidence="4" type="ORF">MAPG_10017</name>
</gene>
<dbReference type="Pfam" id="PF20255">
    <property type="entry name" value="DUF6606"/>
    <property type="match status" value="2"/>
</dbReference>
<dbReference type="PANTHER" id="PTHR33112">
    <property type="entry name" value="DOMAIN PROTEIN, PUTATIVE-RELATED"/>
    <property type="match status" value="1"/>
</dbReference>
<reference evidence="5" key="5">
    <citation type="submission" date="2015-06" db="UniProtKB">
        <authorList>
            <consortium name="EnsemblFungi"/>
        </authorList>
    </citation>
    <scope>IDENTIFICATION</scope>
    <source>
        <strain evidence="5">ATCC 64411</strain>
    </source>
</reference>
<dbReference type="EMBL" id="GL876977">
    <property type="protein sequence ID" value="KLU91499.1"/>
    <property type="molecule type" value="Genomic_DNA"/>
</dbReference>
<evidence type="ECO:0000259" key="2">
    <source>
        <dbReference type="Pfam" id="PF06985"/>
    </source>
</evidence>
<feature type="region of interest" description="Disordered" evidence="1">
    <location>
        <begin position="255"/>
        <end position="275"/>
    </location>
</feature>
<dbReference type="Proteomes" id="UP000011715">
    <property type="component" value="Unassembled WGS sequence"/>
</dbReference>
<evidence type="ECO:0000313" key="4">
    <source>
        <dbReference type="EMBL" id="KLU91499.1"/>
    </source>
</evidence>
<dbReference type="OrthoDB" id="4581866at2759"/>